<proteinExistence type="predicted"/>
<dbReference type="AlphaFoldDB" id="A0A0Q0TW52"/>
<dbReference type="RefSeq" id="WP_002582846.1">
    <property type="nucleotide sequence ID" value="NZ_AP019716.1"/>
</dbReference>
<evidence type="ECO:0000313" key="3">
    <source>
        <dbReference type="EMBL" id="QMW89437.1"/>
    </source>
</evidence>
<sequence length="117" mass="13894">MTCTSIVYNNKISDLDTFITNILCNDIKSERIPISDIKEFSDHYVITIDPFYQKYNIFEVYYKNSFLILQIKHRDSSVKTLATKLFYLPNVNINKISHVYYNDSLSLKIPKIYFNNF</sequence>
<evidence type="ECO:0000313" key="4">
    <source>
        <dbReference type="Proteomes" id="UP000321089"/>
    </source>
</evidence>
<evidence type="ECO:0000313" key="1">
    <source>
        <dbReference type="EMBL" id="GEQ22233.1"/>
    </source>
</evidence>
<dbReference type="EMBL" id="CP040626">
    <property type="protein sequence ID" value="QMW89437.1"/>
    <property type="molecule type" value="Genomic_DNA"/>
</dbReference>
<dbReference type="Proteomes" id="UP000474042">
    <property type="component" value="Unassembled WGS sequence"/>
</dbReference>
<dbReference type="EMBL" id="BKBC01000043">
    <property type="protein sequence ID" value="GEQ22233.1"/>
    <property type="molecule type" value="Genomic_DNA"/>
</dbReference>
<protein>
    <submittedName>
        <fullName evidence="1">Uncharacterized protein</fullName>
    </submittedName>
</protein>
<evidence type="ECO:0000313" key="5">
    <source>
        <dbReference type="Proteomes" id="UP000474042"/>
    </source>
</evidence>
<dbReference type="Proteomes" id="UP000515243">
    <property type="component" value="Chromosome 1"/>
</dbReference>
<name>A0A0Q0TW52_CLOBU</name>
<reference evidence="3 6" key="1">
    <citation type="submission" date="2019-05" db="EMBL/GenBank/DDBJ databases">
        <authorList>
            <person name="Schori C."/>
            <person name="Ahrens C."/>
        </authorList>
    </citation>
    <scope>NUCLEOTIDE SEQUENCE [LARGE SCALE GENOMIC DNA]</scope>
    <source>
        <strain evidence="3 6">DSM 10702</strain>
    </source>
</reference>
<gene>
    <name evidence="1" type="ORF">CBU02nite_27390</name>
    <name evidence="3" type="ORF">FF104_00140</name>
    <name evidence="2" type="ORF">GND98_011200</name>
</gene>
<dbReference type="Proteomes" id="UP000321089">
    <property type="component" value="Unassembled WGS sequence"/>
</dbReference>
<dbReference type="EMBL" id="WOFV02000033">
    <property type="protein sequence ID" value="NAS18418.1"/>
    <property type="molecule type" value="Genomic_DNA"/>
</dbReference>
<organism evidence="1 4">
    <name type="scientific">Clostridium butyricum</name>
    <dbReference type="NCBI Taxonomy" id="1492"/>
    <lineage>
        <taxon>Bacteria</taxon>
        <taxon>Bacillati</taxon>
        <taxon>Bacillota</taxon>
        <taxon>Clostridia</taxon>
        <taxon>Eubacteriales</taxon>
        <taxon>Clostridiaceae</taxon>
        <taxon>Clostridium</taxon>
    </lineage>
</organism>
<evidence type="ECO:0000313" key="6">
    <source>
        <dbReference type="Proteomes" id="UP000515243"/>
    </source>
</evidence>
<evidence type="ECO:0000313" key="2">
    <source>
        <dbReference type="EMBL" id="NAS18418.1"/>
    </source>
</evidence>
<accession>A0A0Q0TW52</accession>
<reference evidence="1 4" key="2">
    <citation type="submission" date="2019-07" db="EMBL/GenBank/DDBJ databases">
        <title>Whole genome shotgun sequence of Clostridium butyricum NBRC 3858.</title>
        <authorList>
            <person name="Hosoyama A."/>
            <person name="Uohara A."/>
            <person name="Ohji S."/>
            <person name="Ichikawa N."/>
        </authorList>
    </citation>
    <scope>NUCLEOTIDE SEQUENCE [LARGE SCALE GENOMIC DNA]</scope>
    <source>
        <strain evidence="1 4">NBRC 3858</strain>
    </source>
</reference>
<dbReference type="GeneID" id="92942519"/>
<reference evidence="2 5" key="3">
    <citation type="submission" date="2020-01" db="EMBL/GenBank/DDBJ databases">
        <title>Genome sequence of a 1,3-propanediol producer, Clostridium butyricum S3.</title>
        <authorList>
            <person name="Zhou J."/>
        </authorList>
    </citation>
    <scope>NUCLEOTIDE SEQUENCE [LARGE SCALE GENOMIC DNA]</scope>
    <source>
        <strain evidence="2 5">S3</strain>
    </source>
</reference>